<organism evidence="7 8">
    <name type="scientific">Strix occidentalis caurina</name>
    <name type="common">northern spotted owl</name>
    <dbReference type="NCBI Taxonomy" id="311401"/>
    <lineage>
        <taxon>Eukaryota</taxon>
        <taxon>Metazoa</taxon>
        <taxon>Chordata</taxon>
        <taxon>Craniata</taxon>
        <taxon>Vertebrata</taxon>
        <taxon>Euteleostomi</taxon>
        <taxon>Archelosauria</taxon>
        <taxon>Archosauria</taxon>
        <taxon>Dinosauria</taxon>
        <taxon>Saurischia</taxon>
        <taxon>Theropoda</taxon>
        <taxon>Coelurosauria</taxon>
        <taxon>Aves</taxon>
        <taxon>Neognathae</taxon>
        <taxon>Neoaves</taxon>
        <taxon>Telluraves</taxon>
        <taxon>Strigiformes</taxon>
        <taxon>Strigidae</taxon>
        <taxon>Strix</taxon>
    </lineage>
</organism>
<feature type="region of interest" description="Disordered" evidence="5">
    <location>
        <begin position="355"/>
        <end position="443"/>
    </location>
</feature>
<dbReference type="AlphaFoldDB" id="A0A8D0G240"/>
<name>A0A8D0G240_STROC</name>
<dbReference type="Gene3D" id="1.25.40.20">
    <property type="entry name" value="Ankyrin repeat-containing domain"/>
    <property type="match status" value="1"/>
</dbReference>
<feature type="compositionally biased region" description="Basic residues" evidence="5">
    <location>
        <begin position="355"/>
        <end position="364"/>
    </location>
</feature>
<dbReference type="SMART" id="SM00248">
    <property type="entry name" value="ANK"/>
    <property type="match status" value="2"/>
</dbReference>
<dbReference type="InterPro" id="IPR058889">
    <property type="entry name" value="WHD_SOWAHA-C"/>
</dbReference>
<dbReference type="Proteomes" id="UP000694551">
    <property type="component" value="Unplaced"/>
</dbReference>
<dbReference type="SUPFAM" id="SSF48403">
    <property type="entry name" value="Ankyrin repeat"/>
    <property type="match status" value="1"/>
</dbReference>
<feature type="compositionally biased region" description="Basic residues" evidence="5">
    <location>
        <begin position="395"/>
        <end position="404"/>
    </location>
</feature>
<evidence type="ECO:0000256" key="3">
    <source>
        <dbReference type="ARBA" id="ARBA00038122"/>
    </source>
</evidence>
<proteinExistence type="inferred from homology"/>
<feature type="compositionally biased region" description="Low complexity" evidence="5">
    <location>
        <begin position="167"/>
        <end position="176"/>
    </location>
</feature>
<feature type="compositionally biased region" description="Gly residues" evidence="5">
    <location>
        <begin position="155"/>
        <end position="166"/>
    </location>
</feature>
<dbReference type="Ensembl" id="ENSSOCT00000023336.1">
    <property type="protein sequence ID" value="ENSSOCP00000022769.1"/>
    <property type="gene ID" value="ENSSOCG00000016879.1"/>
</dbReference>
<dbReference type="PANTHER" id="PTHR14491">
    <property type="entry name" value="SOSONDOWAH, ISOFORM G"/>
    <property type="match status" value="1"/>
</dbReference>
<dbReference type="InterPro" id="IPR036770">
    <property type="entry name" value="Ankyrin_rpt-contain_sf"/>
</dbReference>
<dbReference type="PROSITE" id="PS50297">
    <property type="entry name" value="ANK_REP_REGION"/>
    <property type="match status" value="1"/>
</dbReference>
<sequence length="443" mass="47420">AGGRALRGEGAHPPAALRQESVVRFLAARGGRARNAELLEHFRDWLSPPEPGRRAAARHRFKELVNAVATVRQEPGTGVKYVHLRRRYCAPDPPPSPRASAEEAPPPPAGEDAGGRPPPVGAAEGAPGAAAQGGGRRSLREAARGGSPQLKRGALPGGTRGRGGGDSDSASVASSSAEEEGSTTGAVALDPLEHAWMLSASDGRWESLEGLLSCEPALLCKRDFITGFTVLHWAAKHGRQELLATLVNFAQQHQLPVDINARTSGGHTALHIAAMHGHAEVVKLLVGAYDADVDIRDYSGRKAAHYLHQGTSGDMRNLVGALEEEEEEEGAAGNGSGRWRLSKVLPSNLMSYRLSHHHHHHHHHSTGEEAEGTDGAAVPGKGKEMTRKASGSGRMKPRLNKIRFRTQIIHNTPSFRGDTEEEEHEEKSLKASFKLRPKSNVFG</sequence>
<dbReference type="PANTHER" id="PTHR14491:SF4">
    <property type="entry name" value="ANKYRIN REPEAT DOMAIN-CONTAINING PROTEIN SOWAHC"/>
    <property type="match status" value="1"/>
</dbReference>
<evidence type="ECO:0000256" key="4">
    <source>
        <dbReference type="PROSITE-ProRule" id="PRU00023"/>
    </source>
</evidence>
<comment type="similarity">
    <text evidence="3">Belongs to the SOWAH family.</text>
</comment>
<feature type="domain" description="SOWAHA-C winged helix-turn-helix" evidence="6">
    <location>
        <begin position="17"/>
        <end position="92"/>
    </location>
</feature>
<evidence type="ECO:0000256" key="1">
    <source>
        <dbReference type="ARBA" id="ARBA00022737"/>
    </source>
</evidence>
<reference evidence="7" key="2">
    <citation type="submission" date="2025-09" db="UniProtKB">
        <authorList>
            <consortium name="Ensembl"/>
        </authorList>
    </citation>
    <scope>IDENTIFICATION</scope>
</reference>
<dbReference type="PROSITE" id="PS50088">
    <property type="entry name" value="ANK_REPEAT"/>
    <property type="match status" value="1"/>
</dbReference>
<keyword evidence="2 4" id="KW-0040">ANK repeat</keyword>
<evidence type="ECO:0000256" key="5">
    <source>
        <dbReference type="SAM" id="MobiDB-lite"/>
    </source>
</evidence>
<feature type="compositionally biased region" description="Low complexity" evidence="5">
    <location>
        <begin position="121"/>
        <end position="130"/>
    </location>
</feature>
<evidence type="ECO:0000256" key="2">
    <source>
        <dbReference type="ARBA" id="ARBA00023043"/>
    </source>
</evidence>
<evidence type="ECO:0000259" key="6">
    <source>
        <dbReference type="Pfam" id="PF25877"/>
    </source>
</evidence>
<keyword evidence="1" id="KW-0677">Repeat</keyword>
<reference evidence="7" key="1">
    <citation type="submission" date="2025-08" db="UniProtKB">
        <authorList>
            <consortium name="Ensembl"/>
        </authorList>
    </citation>
    <scope>IDENTIFICATION</scope>
</reference>
<keyword evidence="8" id="KW-1185">Reference proteome</keyword>
<feature type="repeat" description="ANK" evidence="4">
    <location>
        <begin position="265"/>
        <end position="286"/>
    </location>
</feature>
<evidence type="ECO:0000313" key="7">
    <source>
        <dbReference type="Ensembl" id="ENSSOCP00000022769.1"/>
    </source>
</evidence>
<accession>A0A8D0G240</accession>
<evidence type="ECO:0000313" key="8">
    <source>
        <dbReference type="Proteomes" id="UP000694551"/>
    </source>
</evidence>
<dbReference type="Pfam" id="PF12796">
    <property type="entry name" value="Ank_2"/>
    <property type="match status" value="1"/>
</dbReference>
<dbReference type="InterPro" id="IPR002110">
    <property type="entry name" value="Ankyrin_rpt"/>
</dbReference>
<protein>
    <submittedName>
        <fullName evidence="7">Sosondowah ankyrin repeat domain family member C</fullName>
    </submittedName>
</protein>
<dbReference type="Pfam" id="PF25877">
    <property type="entry name" value="WHD_SOWAH"/>
    <property type="match status" value="1"/>
</dbReference>
<feature type="region of interest" description="Disordered" evidence="5">
    <location>
        <begin position="88"/>
        <end position="188"/>
    </location>
</feature>